<dbReference type="PANTHER" id="PTHR43024">
    <property type="entry name" value="UDP-N-ACETYLMURAMOYL-TRIPEPTIDE--D-ALANYL-D-ALANINE LIGASE"/>
    <property type="match status" value="1"/>
</dbReference>
<evidence type="ECO:0000259" key="4">
    <source>
        <dbReference type="Pfam" id="PF02875"/>
    </source>
</evidence>
<evidence type="ECO:0000259" key="5">
    <source>
        <dbReference type="Pfam" id="PF08245"/>
    </source>
</evidence>
<dbReference type="STRING" id="1838286.Verru16b_03521"/>
<evidence type="ECO:0000256" key="2">
    <source>
        <dbReference type="ARBA" id="ARBA00022741"/>
    </source>
</evidence>
<gene>
    <name evidence="6" type="primary">murF</name>
    <name evidence="6" type="ORF">Verru16b_03521</name>
</gene>
<dbReference type="PATRIC" id="fig|1838286.3.peg.3554"/>
<sequence length="466" mass="49867">MPTFAAEKLATWTGGTWSPFPTGPLRGFTQDTRTLAAGQVFVALSTGKRDGHDFLGEARARGAAAALVGRPVTGDPLPQLVVADPLAAFQQIAREHRREFHGPVVGVTGSVGKTSTKDLLALLLGGVGPGQPAAGPTGVLATAGNLNNHLGIPLTLTRLDPAAHRMAVVEAGINSPGEMRAYADMIEPDHAIVTLVAPAHLEKLGSLAGVAEEKVTLLRGVRRGGLQVFPVACWQHPVFHTLEQPLILVPENEGMTRVTGRTVKFNVFHRPERTELRLDGRRTFILRRVSAGMAQNTALALALASELGVDDATLQARLEQWVPTKWRGEVRRHGEATVYADFYNANPASMADAVDAFNGAVRADLPRLYVLGCMEELGAAAADYHRQFGRTLLLRPGDHLLAIGDQAAALREGLLQNGNDPSQVAVITDLAPVRERLTGFTGAVFLKGSRRYQLETLLEPQTTGAH</sequence>
<dbReference type="SUPFAM" id="SSF53244">
    <property type="entry name" value="MurD-like peptide ligases, peptide-binding domain"/>
    <property type="match status" value="1"/>
</dbReference>
<accession>A0A1D8AZV4</accession>
<evidence type="ECO:0000313" key="7">
    <source>
        <dbReference type="Proteomes" id="UP000095228"/>
    </source>
</evidence>
<dbReference type="KEGG" id="obg:Verru16b_03521"/>
<dbReference type="EC" id="6.3.2.10" evidence="6"/>
<dbReference type="Gene3D" id="3.40.1190.10">
    <property type="entry name" value="Mur-like, catalytic domain"/>
    <property type="match status" value="1"/>
</dbReference>
<dbReference type="Pfam" id="PF08245">
    <property type="entry name" value="Mur_ligase_M"/>
    <property type="match status" value="1"/>
</dbReference>
<dbReference type="SUPFAM" id="SSF63418">
    <property type="entry name" value="MurE/MurF N-terminal domain"/>
    <property type="match status" value="1"/>
</dbReference>
<dbReference type="Gene3D" id="3.40.1390.10">
    <property type="entry name" value="MurE/MurF, N-terminal domain"/>
    <property type="match status" value="1"/>
</dbReference>
<dbReference type="Proteomes" id="UP000095228">
    <property type="component" value="Chromosome"/>
</dbReference>
<dbReference type="InterPro" id="IPR051046">
    <property type="entry name" value="MurCDEF_CellWall_CoF430Synth"/>
</dbReference>
<reference evidence="6 7" key="1">
    <citation type="submission" date="2016-06" db="EMBL/GenBank/DDBJ databases">
        <title>Three novel species with peptidoglycan cell walls form the new genus Lacunisphaera gen. nov. in the family Opitutaceae of the verrucomicrobial subdivision 4.</title>
        <authorList>
            <person name="Rast P."/>
            <person name="Gloeckner I."/>
            <person name="Jogler M."/>
            <person name="Boedeker C."/>
            <person name="Jeske O."/>
            <person name="Wiegand S."/>
            <person name="Reinhardt R."/>
            <person name="Schumann P."/>
            <person name="Rohde M."/>
            <person name="Spring S."/>
            <person name="Gloeckner F.O."/>
            <person name="Jogler C."/>
        </authorList>
    </citation>
    <scope>NUCLEOTIDE SEQUENCE [LARGE SCALE GENOMIC DNA]</scope>
    <source>
        <strain evidence="6 7">IG16b</strain>
    </source>
</reference>
<dbReference type="InterPro" id="IPR035911">
    <property type="entry name" value="MurE/MurF_N"/>
</dbReference>
<dbReference type="InterPro" id="IPR036615">
    <property type="entry name" value="Mur_ligase_C_dom_sf"/>
</dbReference>
<dbReference type="InterPro" id="IPR036565">
    <property type="entry name" value="Mur-like_cat_sf"/>
</dbReference>
<dbReference type="OrthoDB" id="9801978at2"/>
<keyword evidence="7" id="KW-1185">Reference proteome</keyword>
<evidence type="ECO:0000313" key="6">
    <source>
        <dbReference type="EMBL" id="AOS46415.1"/>
    </source>
</evidence>
<organism evidence="6 7">
    <name type="scientific">Lacunisphaera limnophila</name>
    <dbReference type="NCBI Taxonomy" id="1838286"/>
    <lineage>
        <taxon>Bacteria</taxon>
        <taxon>Pseudomonadati</taxon>
        <taxon>Verrucomicrobiota</taxon>
        <taxon>Opitutia</taxon>
        <taxon>Opitutales</taxon>
        <taxon>Opitutaceae</taxon>
        <taxon>Lacunisphaera</taxon>
    </lineage>
</organism>
<dbReference type="EMBL" id="CP016094">
    <property type="protein sequence ID" value="AOS46415.1"/>
    <property type="molecule type" value="Genomic_DNA"/>
</dbReference>
<feature type="domain" description="Mur ligase C-terminal" evidence="4">
    <location>
        <begin position="327"/>
        <end position="433"/>
    </location>
</feature>
<dbReference type="SUPFAM" id="SSF53623">
    <property type="entry name" value="MurD-like peptide ligases, catalytic domain"/>
    <property type="match status" value="1"/>
</dbReference>
<proteinExistence type="predicted"/>
<feature type="domain" description="Mur ligase central" evidence="5">
    <location>
        <begin position="107"/>
        <end position="229"/>
    </location>
</feature>
<dbReference type="InterPro" id="IPR004101">
    <property type="entry name" value="Mur_ligase_C"/>
</dbReference>
<keyword evidence="1 6" id="KW-0436">Ligase</keyword>
<dbReference type="Gene3D" id="3.90.190.20">
    <property type="entry name" value="Mur ligase, C-terminal domain"/>
    <property type="match status" value="1"/>
</dbReference>
<dbReference type="GO" id="GO:0005524">
    <property type="term" value="F:ATP binding"/>
    <property type="evidence" value="ECO:0007669"/>
    <property type="project" value="UniProtKB-KW"/>
</dbReference>
<dbReference type="AlphaFoldDB" id="A0A1D8AZV4"/>
<dbReference type="RefSeq" id="WP_069963467.1">
    <property type="nucleotide sequence ID" value="NZ_CP016094.1"/>
</dbReference>
<dbReference type="GO" id="GO:0047480">
    <property type="term" value="F:UDP-N-acetylmuramoyl-tripeptide-D-alanyl-D-alanine ligase activity"/>
    <property type="evidence" value="ECO:0007669"/>
    <property type="project" value="UniProtKB-EC"/>
</dbReference>
<dbReference type="InterPro" id="IPR013221">
    <property type="entry name" value="Mur_ligase_cen"/>
</dbReference>
<evidence type="ECO:0000256" key="3">
    <source>
        <dbReference type="ARBA" id="ARBA00022840"/>
    </source>
</evidence>
<dbReference type="PANTHER" id="PTHR43024:SF1">
    <property type="entry name" value="UDP-N-ACETYLMURAMOYL-TRIPEPTIDE--D-ALANYL-D-ALANINE LIGASE"/>
    <property type="match status" value="1"/>
</dbReference>
<keyword evidence="2" id="KW-0547">Nucleotide-binding</keyword>
<name>A0A1D8AZV4_9BACT</name>
<keyword evidence="3" id="KW-0067">ATP-binding</keyword>
<protein>
    <submittedName>
        <fullName evidence="6">UDP-N-acetylmuramoyl-tripeptide--D-alanyl-D-alanine ligase</fullName>
        <ecNumber evidence="6">6.3.2.10</ecNumber>
    </submittedName>
</protein>
<dbReference type="Pfam" id="PF02875">
    <property type="entry name" value="Mur_ligase_C"/>
    <property type="match status" value="1"/>
</dbReference>
<evidence type="ECO:0000256" key="1">
    <source>
        <dbReference type="ARBA" id="ARBA00022598"/>
    </source>
</evidence>